<gene>
    <name evidence="2" type="ORF">LKD70_10665</name>
</gene>
<comment type="caution">
    <text evidence="2">The sequence shown here is derived from an EMBL/GenBank/DDBJ whole genome shotgun (WGS) entry which is preliminary data.</text>
</comment>
<keyword evidence="3" id="KW-1185">Reference proteome</keyword>
<reference evidence="2 3" key="1">
    <citation type="submission" date="2021-10" db="EMBL/GenBank/DDBJ databases">
        <title>Anaerobic single-cell dispensing facilitates the cultivation of human gut bacteria.</title>
        <authorList>
            <person name="Afrizal A."/>
        </authorList>
    </citation>
    <scope>NUCLEOTIDE SEQUENCE [LARGE SCALE GENOMIC DNA]</scope>
    <source>
        <strain evidence="2 3">CLA-AA-H200</strain>
    </source>
</reference>
<organism evidence="2 3">
    <name type="scientific">Ruminococcus turbiniformis</name>
    <dbReference type="NCBI Taxonomy" id="2881258"/>
    <lineage>
        <taxon>Bacteria</taxon>
        <taxon>Bacillati</taxon>
        <taxon>Bacillota</taxon>
        <taxon>Clostridia</taxon>
        <taxon>Eubacteriales</taxon>
        <taxon>Oscillospiraceae</taxon>
        <taxon>Ruminococcus</taxon>
    </lineage>
</organism>
<protein>
    <recommendedName>
        <fullName evidence="4">Alternate signal-mediated exported protein, CPF_0494 family</fullName>
    </recommendedName>
</protein>
<accession>A0ABS8FY10</accession>
<dbReference type="Proteomes" id="UP001198151">
    <property type="component" value="Unassembled WGS sequence"/>
</dbReference>
<proteinExistence type="predicted"/>
<sequence length="184" mass="20282">MMRKQNGFAALLTAVAVMSAVPAGMLFAYLTDRDTEENAVPVGVNTSVIEENFTNPDSVPDTGGTYEKEVWVENTESVPCYIRAAVLFSDGDVSKGVDVLYPEDTGWRYISPEEDAKLGGYYYYENAVAPGEETGLLMEKVSFSAEADASLMAEENFDIYIYEESVQQGSYGSYAEAWSSFLRE</sequence>
<evidence type="ECO:0008006" key="4">
    <source>
        <dbReference type="Google" id="ProtNLM"/>
    </source>
</evidence>
<feature type="chain" id="PRO_5046623150" description="Alternate signal-mediated exported protein, CPF_0494 family" evidence="1">
    <location>
        <begin position="29"/>
        <end position="184"/>
    </location>
</feature>
<evidence type="ECO:0000313" key="2">
    <source>
        <dbReference type="EMBL" id="MCC2254873.1"/>
    </source>
</evidence>
<feature type="signal peptide" evidence="1">
    <location>
        <begin position="1"/>
        <end position="28"/>
    </location>
</feature>
<evidence type="ECO:0000256" key="1">
    <source>
        <dbReference type="SAM" id="SignalP"/>
    </source>
</evidence>
<evidence type="ECO:0000313" key="3">
    <source>
        <dbReference type="Proteomes" id="UP001198151"/>
    </source>
</evidence>
<dbReference type="EMBL" id="JAJEQX010000018">
    <property type="protein sequence ID" value="MCC2254873.1"/>
    <property type="molecule type" value="Genomic_DNA"/>
</dbReference>
<keyword evidence="1" id="KW-0732">Signal</keyword>
<dbReference type="RefSeq" id="WP_227708011.1">
    <property type="nucleotide sequence ID" value="NZ_JAJEQX010000018.1"/>
</dbReference>
<name>A0ABS8FY10_9FIRM</name>